<name>A0A1F6AIX2_9BACT</name>
<comment type="caution">
    <text evidence="13">The sequence shown here is derived from an EMBL/GenBank/DDBJ whole genome shotgun (WGS) entry which is preliminary data.</text>
</comment>
<feature type="binding site" evidence="8">
    <location>
        <position position="144"/>
    </location>
    <ligand>
        <name>Zn(2+)</name>
        <dbReference type="ChEBI" id="CHEBI:29105"/>
    </ligand>
</feature>
<evidence type="ECO:0000256" key="4">
    <source>
        <dbReference type="ARBA" id="ARBA00022679"/>
    </source>
</evidence>
<evidence type="ECO:0000256" key="3">
    <source>
        <dbReference type="ARBA" id="ARBA00022634"/>
    </source>
</evidence>
<sequence length="189" mass="21426">MKRHSGYLEVIAGPMFSGKTEELIRQVKRAAIGKKRVQVFKHKVDTRYGRAKKVYSHAGISFESELIGKSRDIIKNLNPKTEIIAIDEAQWFGDSLVEVVEYLLKKGKKVLVAGLALTFDRQPFIPMPTLMTMADKVTKLSAICTICGDEAVYHKRITKTKIDPYIADPTLVGRLESYEARCRRHFSKP</sequence>
<dbReference type="InterPro" id="IPR027417">
    <property type="entry name" value="P-loop_NTPase"/>
</dbReference>
<protein>
    <recommendedName>
        <fullName evidence="2 8">Thymidine kinase</fullName>
        <ecNumber evidence="2 8">2.7.1.21</ecNumber>
    </recommendedName>
</protein>
<evidence type="ECO:0000313" key="13">
    <source>
        <dbReference type="EMBL" id="OGG24641.1"/>
    </source>
</evidence>
<evidence type="ECO:0000256" key="12">
    <source>
        <dbReference type="RuleBase" id="RU004165"/>
    </source>
</evidence>
<keyword evidence="7 8" id="KW-0067">ATP-binding</keyword>
<reference evidence="13 14" key="1">
    <citation type="journal article" date="2016" name="Nat. Commun.">
        <title>Thousands of microbial genomes shed light on interconnected biogeochemical processes in an aquifer system.</title>
        <authorList>
            <person name="Anantharaman K."/>
            <person name="Brown C.T."/>
            <person name="Hug L.A."/>
            <person name="Sharon I."/>
            <person name="Castelle C.J."/>
            <person name="Probst A.J."/>
            <person name="Thomas B.C."/>
            <person name="Singh A."/>
            <person name="Wilkins M.J."/>
            <person name="Karaoz U."/>
            <person name="Brodie E.L."/>
            <person name="Williams K.H."/>
            <person name="Hubbard S.S."/>
            <person name="Banfield J.F."/>
        </authorList>
    </citation>
    <scope>NUCLEOTIDE SEQUENCE [LARGE SCALE GENOMIC DNA]</scope>
</reference>
<dbReference type="AlphaFoldDB" id="A0A1F6AIX2"/>
<feature type="active site" description="Proton acceptor" evidence="8 9">
    <location>
        <position position="88"/>
    </location>
</feature>
<dbReference type="Gene3D" id="3.40.50.300">
    <property type="entry name" value="P-loop containing nucleotide triphosphate hydrolases"/>
    <property type="match status" value="1"/>
</dbReference>
<comment type="catalytic activity">
    <reaction evidence="8 11">
        <text>thymidine + ATP = dTMP + ADP + H(+)</text>
        <dbReference type="Rhea" id="RHEA:19129"/>
        <dbReference type="ChEBI" id="CHEBI:15378"/>
        <dbReference type="ChEBI" id="CHEBI:17748"/>
        <dbReference type="ChEBI" id="CHEBI:30616"/>
        <dbReference type="ChEBI" id="CHEBI:63528"/>
        <dbReference type="ChEBI" id="CHEBI:456216"/>
        <dbReference type="EC" id="2.7.1.21"/>
    </reaction>
</comment>
<evidence type="ECO:0000256" key="7">
    <source>
        <dbReference type="ARBA" id="ARBA00022840"/>
    </source>
</evidence>
<dbReference type="InterPro" id="IPR001267">
    <property type="entry name" value="Thymidine_kinase"/>
</dbReference>
<dbReference type="Gene3D" id="3.30.60.20">
    <property type="match status" value="1"/>
</dbReference>
<evidence type="ECO:0000256" key="9">
    <source>
        <dbReference type="PIRSR" id="PIRSR035805-1"/>
    </source>
</evidence>
<proteinExistence type="inferred from homology"/>
<dbReference type="HAMAP" id="MF_00124">
    <property type="entry name" value="Thymidine_kinase"/>
    <property type="match status" value="1"/>
</dbReference>
<feature type="binding site" evidence="10">
    <location>
        <position position="178"/>
    </location>
    <ligand>
        <name>substrate</name>
    </ligand>
</feature>
<evidence type="ECO:0000256" key="2">
    <source>
        <dbReference type="ARBA" id="ARBA00012118"/>
    </source>
</evidence>
<dbReference type="GO" id="GO:0005524">
    <property type="term" value="F:ATP binding"/>
    <property type="evidence" value="ECO:0007669"/>
    <property type="project" value="UniProtKB-UniRule"/>
</dbReference>
<evidence type="ECO:0000256" key="1">
    <source>
        <dbReference type="ARBA" id="ARBA00007587"/>
    </source>
</evidence>
<dbReference type="GO" id="GO:0071897">
    <property type="term" value="P:DNA biosynthetic process"/>
    <property type="evidence" value="ECO:0007669"/>
    <property type="project" value="UniProtKB-KW"/>
</dbReference>
<comment type="subunit">
    <text evidence="8">Homotetramer.</text>
</comment>
<dbReference type="Pfam" id="PF00265">
    <property type="entry name" value="TK"/>
    <property type="match status" value="1"/>
</dbReference>
<dbReference type="STRING" id="1798392.A3A79_05700"/>
<keyword evidence="4 8" id="KW-0808">Transferase</keyword>
<gene>
    <name evidence="8" type="primary">tdk</name>
    <name evidence="13" type="ORF">A3A79_05700</name>
</gene>
<feature type="binding site" evidence="8">
    <location>
        <position position="147"/>
    </location>
    <ligand>
        <name>Zn(2+)</name>
        <dbReference type="ChEBI" id="CHEBI:29105"/>
    </ligand>
</feature>
<dbReference type="GO" id="GO:0005829">
    <property type="term" value="C:cytosol"/>
    <property type="evidence" value="ECO:0007669"/>
    <property type="project" value="TreeGrafter"/>
</dbReference>
<evidence type="ECO:0000313" key="14">
    <source>
        <dbReference type="Proteomes" id="UP000178759"/>
    </source>
</evidence>
<accession>A0A1F6AIX2</accession>
<keyword evidence="3 8" id="KW-0237">DNA synthesis</keyword>
<comment type="subcellular location">
    <subcellularLocation>
        <location evidence="8">Cytoplasm</location>
    </subcellularLocation>
</comment>
<comment type="similarity">
    <text evidence="1 8 12">Belongs to the thymidine kinase family.</text>
</comment>
<evidence type="ECO:0000256" key="6">
    <source>
        <dbReference type="ARBA" id="ARBA00022777"/>
    </source>
</evidence>
<dbReference type="GO" id="GO:0008270">
    <property type="term" value="F:zinc ion binding"/>
    <property type="evidence" value="ECO:0007669"/>
    <property type="project" value="UniProtKB-UniRule"/>
</dbReference>
<dbReference type="InterPro" id="IPR020633">
    <property type="entry name" value="Thymidine_kinase_CS"/>
</dbReference>
<feature type="binding site" evidence="8">
    <location>
        <begin position="87"/>
        <end position="90"/>
    </location>
    <ligand>
        <name>ATP</name>
        <dbReference type="ChEBI" id="CHEBI:30616"/>
    </ligand>
</feature>
<dbReference type="GO" id="GO:0046104">
    <property type="term" value="P:thymidine metabolic process"/>
    <property type="evidence" value="ECO:0007669"/>
    <property type="project" value="TreeGrafter"/>
</dbReference>
<keyword evidence="8" id="KW-0479">Metal-binding</keyword>
<keyword evidence="8" id="KW-0862">Zinc</keyword>
<dbReference type="NCBIfam" id="NF003296">
    <property type="entry name" value="PRK04296.1-1"/>
    <property type="match status" value="1"/>
</dbReference>
<dbReference type="SUPFAM" id="SSF57716">
    <property type="entry name" value="Glucocorticoid receptor-like (DNA-binding domain)"/>
    <property type="match status" value="1"/>
</dbReference>
<keyword evidence="8" id="KW-0963">Cytoplasm</keyword>
<feature type="binding site" evidence="8">
    <location>
        <position position="182"/>
    </location>
    <ligand>
        <name>Zn(2+)</name>
        <dbReference type="ChEBI" id="CHEBI:29105"/>
    </ligand>
</feature>
<keyword evidence="6 8" id="KW-0418">Kinase</keyword>
<feature type="binding site" evidence="8">
    <location>
        <position position="185"/>
    </location>
    <ligand>
        <name>Zn(2+)</name>
        <dbReference type="ChEBI" id="CHEBI:29105"/>
    </ligand>
</feature>
<dbReference type="PROSITE" id="PS00603">
    <property type="entry name" value="TK_CELLULAR_TYPE"/>
    <property type="match status" value="1"/>
</dbReference>
<evidence type="ECO:0000256" key="8">
    <source>
        <dbReference type="HAMAP-Rule" id="MF_00124"/>
    </source>
</evidence>
<keyword evidence="5 8" id="KW-0547">Nucleotide-binding</keyword>
<dbReference type="GO" id="GO:0004797">
    <property type="term" value="F:thymidine kinase activity"/>
    <property type="evidence" value="ECO:0007669"/>
    <property type="project" value="UniProtKB-UniRule"/>
</dbReference>
<organism evidence="13 14">
    <name type="scientific">Candidatus Gottesmanbacteria bacterium RIFCSPLOWO2_01_FULL_43_11b</name>
    <dbReference type="NCBI Taxonomy" id="1798392"/>
    <lineage>
        <taxon>Bacteria</taxon>
        <taxon>Candidatus Gottesmaniibacteriota</taxon>
    </lineage>
</organism>
<evidence type="ECO:0000256" key="10">
    <source>
        <dbReference type="PIRSR" id="PIRSR035805-2"/>
    </source>
</evidence>
<dbReference type="EC" id="2.7.1.21" evidence="2 8"/>
<dbReference type="PIRSF" id="PIRSF035805">
    <property type="entry name" value="TK_cell"/>
    <property type="match status" value="1"/>
</dbReference>
<dbReference type="EMBL" id="MFJV01000001">
    <property type="protein sequence ID" value="OGG24641.1"/>
    <property type="molecule type" value="Genomic_DNA"/>
</dbReference>
<feature type="binding site" evidence="8">
    <location>
        <begin position="13"/>
        <end position="20"/>
    </location>
    <ligand>
        <name>ATP</name>
        <dbReference type="ChEBI" id="CHEBI:30616"/>
    </ligand>
</feature>
<dbReference type="Proteomes" id="UP000178759">
    <property type="component" value="Unassembled WGS sequence"/>
</dbReference>
<dbReference type="SUPFAM" id="SSF52540">
    <property type="entry name" value="P-loop containing nucleoside triphosphate hydrolases"/>
    <property type="match status" value="1"/>
</dbReference>
<evidence type="ECO:0000256" key="5">
    <source>
        <dbReference type="ARBA" id="ARBA00022741"/>
    </source>
</evidence>
<evidence type="ECO:0000256" key="11">
    <source>
        <dbReference type="RuleBase" id="RU000544"/>
    </source>
</evidence>
<dbReference type="PANTHER" id="PTHR11441">
    <property type="entry name" value="THYMIDINE KINASE"/>
    <property type="match status" value="1"/>
</dbReference>
<dbReference type="PANTHER" id="PTHR11441:SF0">
    <property type="entry name" value="THYMIDINE KINASE, CYTOSOLIC"/>
    <property type="match status" value="1"/>
</dbReference>